<reference evidence="2" key="1">
    <citation type="submission" date="2024-06" db="EMBL/GenBank/DDBJ databases">
        <title>Draft Genome Sequence of Deinococcus sonorensis Type Strain KR-87, a Biofilm Producing Representative of the Genus Deinococcus.</title>
        <authorList>
            <person name="Boren L.S."/>
            <person name="Grosso R.A."/>
            <person name="Hugenberg-Cox A.N."/>
            <person name="Hill J.T.E."/>
            <person name="Albert C.M."/>
            <person name="Tuohy J.M."/>
        </authorList>
    </citation>
    <scope>NUCLEOTIDE SEQUENCE</scope>
    <source>
        <strain evidence="2">KR-87</strain>
    </source>
</reference>
<dbReference type="KEGG" id="dsc:ABOD76_07950"/>
<sequence length="161" mass="17944">MPTVHAPDFLNNLMDLLRETFEGTGGQGSHYIDGRGHGSVFETLEGLDHALASTPLSPGGATIAAHTEHTRYYIQILRRFIAQEEDVRPDWPGSWQTRTVTAEEWSNLQRAIRDEYAAAMAHLSRIEVWDDEPIGGFLSILAHSAYHLGAIRLLAVTLRPQ</sequence>
<evidence type="ECO:0000259" key="1">
    <source>
        <dbReference type="Pfam" id="PF12867"/>
    </source>
</evidence>
<organism evidence="2">
    <name type="scientific">Deinococcus sonorensis KR-87</name>
    <dbReference type="NCBI Taxonomy" id="694439"/>
    <lineage>
        <taxon>Bacteria</taxon>
        <taxon>Thermotogati</taxon>
        <taxon>Deinococcota</taxon>
        <taxon>Deinococci</taxon>
        <taxon>Deinococcales</taxon>
        <taxon>Deinococcaceae</taxon>
        <taxon>Deinococcus</taxon>
    </lineage>
</organism>
<dbReference type="InterPro" id="IPR024775">
    <property type="entry name" value="DinB-like"/>
</dbReference>
<dbReference type="RefSeq" id="WP_350244283.1">
    <property type="nucleotide sequence ID" value="NZ_CP158299.1"/>
</dbReference>
<feature type="domain" description="DinB-like" evidence="1">
    <location>
        <begin position="42"/>
        <end position="150"/>
    </location>
</feature>
<protein>
    <submittedName>
        <fullName evidence="2">DinB family protein</fullName>
    </submittedName>
</protein>
<accession>A0AAU7UCX2</accession>
<proteinExistence type="predicted"/>
<dbReference type="AlphaFoldDB" id="A0AAU7UCX2"/>
<dbReference type="InterPro" id="IPR034660">
    <property type="entry name" value="DinB/YfiT-like"/>
</dbReference>
<gene>
    <name evidence="2" type="ORF">ABOD76_07950</name>
</gene>
<dbReference type="EMBL" id="CP158299">
    <property type="protein sequence ID" value="XBV86228.1"/>
    <property type="molecule type" value="Genomic_DNA"/>
</dbReference>
<dbReference type="Pfam" id="PF12867">
    <property type="entry name" value="DinB_2"/>
    <property type="match status" value="1"/>
</dbReference>
<dbReference type="SUPFAM" id="SSF109854">
    <property type="entry name" value="DinB/YfiT-like putative metalloenzymes"/>
    <property type="match status" value="1"/>
</dbReference>
<evidence type="ECO:0000313" key="2">
    <source>
        <dbReference type="EMBL" id="XBV86228.1"/>
    </source>
</evidence>
<name>A0AAU7UCX2_9DEIO</name>